<dbReference type="InterPro" id="IPR050109">
    <property type="entry name" value="HTH-type_TetR-like_transc_reg"/>
</dbReference>
<gene>
    <name evidence="7" type="ORF">NE857_02720</name>
</gene>
<dbReference type="InterPro" id="IPR009057">
    <property type="entry name" value="Homeodomain-like_sf"/>
</dbReference>
<dbReference type="Pfam" id="PF00440">
    <property type="entry name" value="TetR_N"/>
    <property type="match status" value="1"/>
</dbReference>
<evidence type="ECO:0000256" key="4">
    <source>
        <dbReference type="PROSITE-ProRule" id="PRU00335"/>
    </source>
</evidence>
<evidence type="ECO:0000313" key="7">
    <source>
        <dbReference type="EMBL" id="USY20583.1"/>
    </source>
</evidence>
<dbReference type="PROSITE" id="PS50977">
    <property type="entry name" value="HTH_TETR_2"/>
    <property type="match status" value="1"/>
</dbReference>
<reference evidence="7" key="1">
    <citation type="submission" date="2022-06" db="EMBL/GenBank/DDBJ databases">
        <authorList>
            <person name="Ping M."/>
        </authorList>
    </citation>
    <scope>NUCLEOTIDE SEQUENCE</scope>
    <source>
        <strain evidence="7">JCM11759T</strain>
    </source>
</reference>
<evidence type="ECO:0000313" key="8">
    <source>
        <dbReference type="Proteomes" id="UP001055940"/>
    </source>
</evidence>
<sequence length="236" mass="25014">MSETSPAQTRSDEGRAPERTPRKRVNRRERILRTAADVFSAQGFNNTSLADIAAMLDITPAGVLHHFGSKTDLLTAVLELRDDNEPAPEGSGMLDHLVTTAQRNAERPGTTQLYAVLSAESATAEHPAQEWFRERYTVLRQEVEDAVLDRIGPEHRTAASTPGPSGHSPARSAAAAVLATMDGLQVQWLLDPEAVDMAAVTELVIDAIVAKLSASVAGGGVPAATGNTGDTGDTQI</sequence>
<feature type="region of interest" description="Disordered" evidence="5">
    <location>
        <begin position="1"/>
        <end position="26"/>
    </location>
</feature>
<dbReference type="SUPFAM" id="SSF48498">
    <property type="entry name" value="Tetracyclin repressor-like, C-terminal domain"/>
    <property type="match status" value="1"/>
</dbReference>
<proteinExistence type="predicted"/>
<dbReference type="InterPro" id="IPR036271">
    <property type="entry name" value="Tet_transcr_reg_TetR-rel_C_sf"/>
</dbReference>
<dbReference type="EMBL" id="CP099837">
    <property type="protein sequence ID" value="USY20583.1"/>
    <property type="molecule type" value="Genomic_DNA"/>
</dbReference>
<evidence type="ECO:0000256" key="3">
    <source>
        <dbReference type="ARBA" id="ARBA00023163"/>
    </source>
</evidence>
<evidence type="ECO:0000256" key="1">
    <source>
        <dbReference type="ARBA" id="ARBA00023015"/>
    </source>
</evidence>
<accession>A0ABY5DAS6</accession>
<dbReference type="RefSeq" id="WP_254419639.1">
    <property type="nucleotide sequence ID" value="NZ_BAAAJB010000017.1"/>
</dbReference>
<dbReference type="Proteomes" id="UP001055940">
    <property type="component" value="Chromosome"/>
</dbReference>
<dbReference type="PANTHER" id="PTHR30055">
    <property type="entry name" value="HTH-TYPE TRANSCRIPTIONAL REGULATOR RUTR"/>
    <property type="match status" value="1"/>
</dbReference>
<keyword evidence="1" id="KW-0805">Transcription regulation</keyword>
<organism evidence="7 8">
    <name type="scientific">Nocardiopsis exhalans</name>
    <dbReference type="NCBI Taxonomy" id="163604"/>
    <lineage>
        <taxon>Bacteria</taxon>
        <taxon>Bacillati</taxon>
        <taxon>Actinomycetota</taxon>
        <taxon>Actinomycetes</taxon>
        <taxon>Streptosporangiales</taxon>
        <taxon>Nocardiopsidaceae</taxon>
        <taxon>Nocardiopsis</taxon>
    </lineage>
</organism>
<name>A0ABY5DAS6_9ACTN</name>
<evidence type="ECO:0000259" key="6">
    <source>
        <dbReference type="PROSITE" id="PS50977"/>
    </source>
</evidence>
<feature type="compositionally biased region" description="Basic and acidic residues" evidence="5">
    <location>
        <begin position="10"/>
        <end position="20"/>
    </location>
</feature>
<dbReference type="SUPFAM" id="SSF46689">
    <property type="entry name" value="Homeodomain-like"/>
    <property type="match status" value="1"/>
</dbReference>
<dbReference type="PRINTS" id="PR00455">
    <property type="entry name" value="HTHTETR"/>
</dbReference>
<keyword evidence="8" id="KW-1185">Reference proteome</keyword>
<keyword evidence="2 4" id="KW-0238">DNA-binding</keyword>
<protein>
    <submittedName>
        <fullName evidence="7">TetR/AcrR family transcriptional regulator</fullName>
    </submittedName>
</protein>
<feature type="DNA-binding region" description="H-T-H motif" evidence="4">
    <location>
        <begin position="48"/>
        <end position="67"/>
    </location>
</feature>
<dbReference type="PANTHER" id="PTHR30055:SF234">
    <property type="entry name" value="HTH-TYPE TRANSCRIPTIONAL REGULATOR BETI"/>
    <property type="match status" value="1"/>
</dbReference>
<evidence type="ECO:0000256" key="2">
    <source>
        <dbReference type="ARBA" id="ARBA00023125"/>
    </source>
</evidence>
<dbReference type="InterPro" id="IPR001647">
    <property type="entry name" value="HTH_TetR"/>
</dbReference>
<keyword evidence="3" id="KW-0804">Transcription</keyword>
<dbReference type="Gene3D" id="1.10.357.10">
    <property type="entry name" value="Tetracycline Repressor, domain 2"/>
    <property type="match status" value="1"/>
</dbReference>
<evidence type="ECO:0000256" key="5">
    <source>
        <dbReference type="SAM" id="MobiDB-lite"/>
    </source>
</evidence>
<feature type="domain" description="HTH tetR-type" evidence="6">
    <location>
        <begin position="25"/>
        <end position="85"/>
    </location>
</feature>